<dbReference type="Proteomes" id="UP001634394">
    <property type="component" value="Unassembled WGS sequence"/>
</dbReference>
<keyword evidence="3" id="KW-1185">Reference proteome</keyword>
<evidence type="ECO:0000256" key="1">
    <source>
        <dbReference type="SAM" id="Phobius"/>
    </source>
</evidence>
<proteinExistence type="predicted"/>
<feature type="transmembrane region" description="Helical" evidence="1">
    <location>
        <begin position="20"/>
        <end position="39"/>
    </location>
</feature>
<protein>
    <submittedName>
        <fullName evidence="2">Uncharacterized protein</fullName>
    </submittedName>
</protein>
<gene>
    <name evidence="2" type="ORF">ACJMK2_028398</name>
</gene>
<sequence length="196" mass="21775">MAQQKKRKEMEVHPLLQKVIAVYHITQVLAIITCVVLSINYMSFYALLSAIFPIIVFIIFWVASKCNFQDLVVILVHYNPILSTMWFLSVFPGFVMACVFTQDLDIYSTSYVETVNVRETIVAVLTGILSLSSAIFAVMGIWKSARKVVLIAKSTECDPVNTVGSVPSSYEAPVTFTDLNGIQLAQGCNGQPMLPR</sequence>
<keyword evidence="1" id="KW-1133">Transmembrane helix</keyword>
<organism evidence="2 3">
    <name type="scientific">Sinanodonta woodiana</name>
    <name type="common">Chinese pond mussel</name>
    <name type="synonym">Anodonta woodiana</name>
    <dbReference type="NCBI Taxonomy" id="1069815"/>
    <lineage>
        <taxon>Eukaryota</taxon>
        <taxon>Metazoa</taxon>
        <taxon>Spiralia</taxon>
        <taxon>Lophotrochozoa</taxon>
        <taxon>Mollusca</taxon>
        <taxon>Bivalvia</taxon>
        <taxon>Autobranchia</taxon>
        <taxon>Heteroconchia</taxon>
        <taxon>Palaeoheterodonta</taxon>
        <taxon>Unionida</taxon>
        <taxon>Unionoidea</taxon>
        <taxon>Unionidae</taxon>
        <taxon>Unioninae</taxon>
        <taxon>Sinanodonta</taxon>
    </lineage>
</organism>
<feature type="transmembrane region" description="Helical" evidence="1">
    <location>
        <begin position="120"/>
        <end position="142"/>
    </location>
</feature>
<comment type="caution">
    <text evidence="2">The sequence shown here is derived from an EMBL/GenBank/DDBJ whole genome shotgun (WGS) entry which is preliminary data.</text>
</comment>
<reference evidence="2 3" key="1">
    <citation type="submission" date="2024-11" db="EMBL/GenBank/DDBJ databases">
        <title>Chromosome-level genome assembly of the freshwater bivalve Anodonta woodiana.</title>
        <authorList>
            <person name="Chen X."/>
        </authorList>
    </citation>
    <scope>NUCLEOTIDE SEQUENCE [LARGE SCALE GENOMIC DNA]</scope>
    <source>
        <strain evidence="2">MN2024</strain>
        <tissue evidence="2">Gills</tissue>
    </source>
</reference>
<evidence type="ECO:0000313" key="3">
    <source>
        <dbReference type="Proteomes" id="UP001634394"/>
    </source>
</evidence>
<keyword evidence="1" id="KW-0472">Membrane</keyword>
<name>A0ABD3X6Z6_SINWO</name>
<evidence type="ECO:0000313" key="2">
    <source>
        <dbReference type="EMBL" id="KAL3882017.1"/>
    </source>
</evidence>
<feature type="transmembrane region" description="Helical" evidence="1">
    <location>
        <begin position="45"/>
        <end position="63"/>
    </location>
</feature>
<accession>A0ABD3X6Z6</accession>
<dbReference type="AlphaFoldDB" id="A0ABD3X6Z6"/>
<feature type="transmembrane region" description="Helical" evidence="1">
    <location>
        <begin position="75"/>
        <end position="100"/>
    </location>
</feature>
<dbReference type="EMBL" id="JBJQND010000003">
    <property type="protein sequence ID" value="KAL3882017.1"/>
    <property type="molecule type" value="Genomic_DNA"/>
</dbReference>
<keyword evidence="1" id="KW-0812">Transmembrane</keyword>